<dbReference type="AlphaFoldDB" id="A0AA89BTR0"/>
<evidence type="ECO:0000313" key="1">
    <source>
        <dbReference type="EMBL" id="KAK3090534.1"/>
    </source>
</evidence>
<dbReference type="Proteomes" id="UP001186944">
    <property type="component" value="Unassembled WGS sequence"/>
</dbReference>
<proteinExistence type="predicted"/>
<keyword evidence="2" id="KW-1185">Reference proteome</keyword>
<sequence>AVANNIRHISTRVDVYKYSFLPRTIITWNSIPPDIRNQPSIDSFRHALLTISMPGLIYRF</sequence>
<gene>
    <name evidence="1" type="ORF">FSP39_012539</name>
</gene>
<feature type="non-terminal residue" evidence="1">
    <location>
        <position position="1"/>
    </location>
</feature>
<protein>
    <submittedName>
        <fullName evidence="1">Uncharacterized protein</fullName>
    </submittedName>
</protein>
<reference evidence="1" key="1">
    <citation type="submission" date="2019-08" db="EMBL/GenBank/DDBJ databases">
        <title>The improved chromosome-level genome for the pearl oyster Pinctada fucata martensii using PacBio sequencing and Hi-C.</title>
        <authorList>
            <person name="Zheng Z."/>
        </authorList>
    </citation>
    <scope>NUCLEOTIDE SEQUENCE</scope>
    <source>
        <strain evidence="1">ZZ-2019</strain>
        <tissue evidence="1">Adductor muscle</tissue>
    </source>
</reference>
<comment type="caution">
    <text evidence="1">The sequence shown here is derived from an EMBL/GenBank/DDBJ whole genome shotgun (WGS) entry which is preliminary data.</text>
</comment>
<name>A0AA89BTR0_PINIB</name>
<dbReference type="EMBL" id="VSWD01000010">
    <property type="protein sequence ID" value="KAK3090534.1"/>
    <property type="molecule type" value="Genomic_DNA"/>
</dbReference>
<accession>A0AA89BTR0</accession>
<evidence type="ECO:0000313" key="2">
    <source>
        <dbReference type="Proteomes" id="UP001186944"/>
    </source>
</evidence>
<organism evidence="1 2">
    <name type="scientific">Pinctada imbricata</name>
    <name type="common">Atlantic pearl-oyster</name>
    <name type="synonym">Pinctada martensii</name>
    <dbReference type="NCBI Taxonomy" id="66713"/>
    <lineage>
        <taxon>Eukaryota</taxon>
        <taxon>Metazoa</taxon>
        <taxon>Spiralia</taxon>
        <taxon>Lophotrochozoa</taxon>
        <taxon>Mollusca</taxon>
        <taxon>Bivalvia</taxon>
        <taxon>Autobranchia</taxon>
        <taxon>Pteriomorphia</taxon>
        <taxon>Pterioida</taxon>
        <taxon>Pterioidea</taxon>
        <taxon>Pteriidae</taxon>
        <taxon>Pinctada</taxon>
    </lineage>
</organism>